<evidence type="ECO:0000313" key="2">
    <source>
        <dbReference type="Proteomes" id="UP000732105"/>
    </source>
</evidence>
<sequence>MKKLLYIASLFSLVFTACDPMEDVYEEVDKANADKLEEERFFSDKTLIENGYELTDADYALSSDEGVQNYKNFSKYAPVADFLPEILDNMKLYGEAGVEYTVKYKFYRGSLSYIYDYLDYLEELAEMDSYTLTTADYDSMGTGDDEPGKYNNFSSSTPAEDYLPNFLLGKFPDAETGDELAVTYKYYDGGVSEITEFWAFDGSVWSESDKQAPEVPSDVTVYELTSSDYDSMGEESGQPGRYNNFSDSTPAENYLSTFLGQKFPYALDGAKYATIYKHYAGGGVTETRMKEYTLTDGEWVEYQSTIDATSLVAYKNRAWVFVPPIKMIESDKTATITYTLTDADYELVGNGRYSNFDIREGKDEESIEVRIEKITKILKANFEVAVGDVFAVTYDYYDGSNGSATITLEAVEDL</sequence>
<organism evidence="1 2">
    <name type="scientific">Marinifilum caeruleilacunae</name>
    <dbReference type="NCBI Taxonomy" id="2499076"/>
    <lineage>
        <taxon>Bacteria</taxon>
        <taxon>Pseudomonadati</taxon>
        <taxon>Bacteroidota</taxon>
        <taxon>Bacteroidia</taxon>
        <taxon>Marinilabiliales</taxon>
        <taxon>Marinifilaceae</taxon>
    </lineage>
</organism>
<evidence type="ECO:0000313" key="1">
    <source>
        <dbReference type="EMBL" id="NOU61682.1"/>
    </source>
</evidence>
<name>A0ABX1X084_9BACT</name>
<dbReference type="EMBL" id="RZNH01000039">
    <property type="protein sequence ID" value="NOU61682.1"/>
    <property type="molecule type" value="Genomic_DNA"/>
</dbReference>
<dbReference type="PROSITE" id="PS51257">
    <property type="entry name" value="PROKAR_LIPOPROTEIN"/>
    <property type="match status" value="1"/>
</dbReference>
<proteinExistence type="predicted"/>
<keyword evidence="2" id="KW-1185">Reference proteome</keyword>
<comment type="caution">
    <text evidence="1">The sequence shown here is derived from an EMBL/GenBank/DDBJ whole genome shotgun (WGS) entry which is preliminary data.</text>
</comment>
<protein>
    <recommendedName>
        <fullName evidence="3">DUF5017 domain-containing protein</fullName>
    </recommendedName>
</protein>
<gene>
    <name evidence="1" type="ORF">ELS83_17920</name>
</gene>
<reference evidence="1 2" key="1">
    <citation type="submission" date="2018-12" db="EMBL/GenBank/DDBJ databases">
        <title>Marinifilum JC070 sp. nov., a marine bacterium isolated from Yongle Blue Hole in the South China Sea.</title>
        <authorList>
            <person name="Fu T."/>
        </authorList>
    </citation>
    <scope>NUCLEOTIDE SEQUENCE [LARGE SCALE GENOMIC DNA]</scope>
    <source>
        <strain evidence="1 2">JC070</strain>
    </source>
</reference>
<accession>A0ABX1X084</accession>
<evidence type="ECO:0008006" key="3">
    <source>
        <dbReference type="Google" id="ProtNLM"/>
    </source>
</evidence>
<dbReference type="RefSeq" id="WP_171596943.1">
    <property type="nucleotide sequence ID" value="NZ_RZNH01000039.1"/>
</dbReference>
<dbReference type="Proteomes" id="UP000732105">
    <property type="component" value="Unassembled WGS sequence"/>
</dbReference>